<keyword evidence="1" id="KW-0812">Transmembrane</keyword>
<dbReference type="Proteomes" id="UP000012589">
    <property type="component" value="Unassembled WGS sequence"/>
</dbReference>
<name>N2AAU0_9FIRM</name>
<comment type="caution">
    <text evidence="2">The sequence shown here is derived from an EMBL/GenBank/DDBJ whole genome shotgun (WGS) entry which is preliminary data.</text>
</comment>
<sequence length="281" mass="31645">MDSINNAVVPIIGRGVRETGILVPGGMFADSKGGQELVFHGLLWNRQYLMDKIILTAISMALILSAVILLETTEKRKKASSRSLREKGRKGGRSIYCTNQFMMECRLLLRSLPRGCLAVNAGLWVYSIFAPLQYVQGYLWIIMLICSVALFSQMGCREHENSLTECFVAIKFSLVRQMAYSYLWGVVILFMLSAPAAIRCFMEQKFLCSFCYIVFSLFVPALACFSGECSRSRRAFETVYLLICFLLLNMPSFLFQGYVAAVMMAGTVVFLTVALMKRLHL</sequence>
<keyword evidence="1" id="KW-1133">Transmembrane helix</keyword>
<accession>N2AAU0</accession>
<keyword evidence="1" id="KW-0472">Membrane</keyword>
<evidence type="ECO:0000256" key="1">
    <source>
        <dbReference type="SAM" id="Phobius"/>
    </source>
</evidence>
<dbReference type="HOGENOM" id="CLU_989522_0_0_9"/>
<organism evidence="2 3">
    <name type="scientific">Eubacterium plexicaudatum ASF492</name>
    <dbReference type="NCBI Taxonomy" id="1235802"/>
    <lineage>
        <taxon>Bacteria</taxon>
        <taxon>Bacillati</taxon>
        <taxon>Bacillota</taxon>
        <taxon>Clostridia</taxon>
        <taxon>Eubacteriales</taxon>
        <taxon>Eubacteriaceae</taxon>
        <taxon>Eubacterium</taxon>
    </lineage>
</organism>
<dbReference type="OrthoDB" id="2281623at2"/>
<feature type="transmembrane region" description="Helical" evidence="1">
    <location>
        <begin position="53"/>
        <end position="72"/>
    </location>
</feature>
<proteinExistence type="predicted"/>
<dbReference type="PATRIC" id="fig|1235802.3.peg.2695"/>
<feature type="transmembrane region" description="Helical" evidence="1">
    <location>
        <begin position="112"/>
        <end position="132"/>
    </location>
</feature>
<protein>
    <submittedName>
        <fullName evidence="2">Uncharacterized protein</fullName>
    </submittedName>
</protein>
<feature type="transmembrane region" description="Helical" evidence="1">
    <location>
        <begin position="177"/>
        <end position="198"/>
    </location>
</feature>
<feature type="transmembrane region" description="Helical" evidence="1">
    <location>
        <begin position="204"/>
        <end position="223"/>
    </location>
</feature>
<dbReference type="EMBL" id="AQFT01000080">
    <property type="protein sequence ID" value="EMZ26462.1"/>
    <property type="molecule type" value="Genomic_DNA"/>
</dbReference>
<feature type="transmembrane region" description="Helical" evidence="1">
    <location>
        <begin position="235"/>
        <end position="252"/>
    </location>
</feature>
<evidence type="ECO:0000313" key="3">
    <source>
        <dbReference type="Proteomes" id="UP000012589"/>
    </source>
</evidence>
<feature type="transmembrane region" description="Helical" evidence="1">
    <location>
        <begin position="258"/>
        <end position="276"/>
    </location>
</feature>
<keyword evidence="3" id="KW-1185">Reference proteome</keyword>
<gene>
    <name evidence="2" type="ORF">C823_02551</name>
</gene>
<feature type="transmembrane region" description="Helical" evidence="1">
    <location>
        <begin position="138"/>
        <end position="156"/>
    </location>
</feature>
<reference evidence="2 3" key="1">
    <citation type="journal article" date="2014" name="Genome Announc.">
        <title>Draft genome sequences of the altered schaedler flora, a defined bacterial community from gnotobiotic mice.</title>
        <authorList>
            <person name="Wannemuehler M.J."/>
            <person name="Overstreet A.M."/>
            <person name="Ward D.V."/>
            <person name="Phillips G.J."/>
        </authorList>
    </citation>
    <scope>NUCLEOTIDE SEQUENCE [LARGE SCALE GENOMIC DNA]</scope>
    <source>
        <strain evidence="2 3">ASF492</strain>
    </source>
</reference>
<dbReference type="AlphaFoldDB" id="N2AAU0"/>
<evidence type="ECO:0000313" key="2">
    <source>
        <dbReference type="EMBL" id="EMZ26462.1"/>
    </source>
</evidence>